<dbReference type="EMBL" id="JBHSWN010000001">
    <property type="protein sequence ID" value="MFC6791938.1"/>
    <property type="molecule type" value="Genomic_DNA"/>
</dbReference>
<proteinExistence type="predicted"/>
<sequence>MTGRLPRRNPRARTRLTNGTTLFLGEVDGRTEVGRRYGDLIADLTAERGGQAVMDLHQIEAIRTYAGLAIQRDLMHAALARGEKVDGEALGQIGDRMDRQARRMGPPLGPVHKTLEQRLAEKARA</sequence>
<reference evidence="2" key="1">
    <citation type="journal article" date="2019" name="Int. J. Syst. Evol. Microbiol.">
        <title>The Global Catalogue of Microorganisms (GCM) 10K type strain sequencing project: providing services to taxonomists for standard genome sequencing and annotation.</title>
        <authorList>
            <consortium name="The Broad Institute Genomics Platform"/>
            <consortium name="The Broad Institute Genome Sequencing Center for Infectious Disease"/>
            <person name="Wu L."/>
            <person name="Ma J."/>
        </authorList>
    </citation>
    <scope>NUCLEOTIDE SEQUENCE [LARGE SCALE GENOMIC DNA]</scope>
    <source>
        <strain evidence="2">CCUG 48316</strain>
    </source>
</reference>
<protein>
    <submittedName>
        <fullName evidence="1">Uncharacterized protein</fullName>
    </submittedName>
</protein>
<comment type="caution">
    <text evidence="1">The sequence shown here is derived from an EMBL/GenBank/DDBJ whole genome shotgun (WGS) entry which is preliminary data.</text>
</comment>
<name>A0ABW2BNA4_9HYPH</name>
<gene>
    <name evidence="1" type="ORF">ACFQE0_21490</name>
</gene>
<evidence type="ECO:0000313" key="2">
    <source>
        <dbReference type="Proteomes" id="UP001596292"/>
    </source>
</evidence>
<dbReference type="Proteomes" id="UP001596292">
    <property type="component" value="Unassembled WGS sequence"/>
</dbReference>
<organism evidence="1 2">
    <name type="scientific">Methylobacterium komagatae</name>
    <dbReference type="NCBI Taxonomy" id="374425"/>
    <lineage>
        <taxon>Bacteria</taxon>
        <taxon>Pseudomonadati</taxon>
        <taxon>Pseudomonadota</taxon>
        <taxon>Alphaproteobacteria</taxon>
        <taxon>Hyphomicrobiales</taxon>
        <taxon>Methylobacteriaceae</taxon>
        <taxon>Methylobacterium</taxon>
    </lineage>
</organism>
<accession>A0ABW2BNA4</accession>
<dbReference type="RefSeq" id="WP_378973279.1">
    <property type="nucleotide sequence ID" value="NZ_JBHSWN010000001.1"/>
</dbReference>
<keyword evidence="2" id="KW-1185">Reference proteome</keyword>
<evidence type="ECO:0000313" key="1">
    <source>
        <dbReference type="EMBL" id="MFC6791938.1"/>
    </source>
</evidence>